<sequence>MAVGAVFGIALAAPPGPMNAIIAAESVTRGWVAGFRAGVGAMSADVLLFVLTIGGLAGVVSRSEALEALLFLVGGLLMLVFAADAVGSLAGSFVPAERPVAGFRKTFVLSLTNPYQLAFWLTAGVGLVRPGTIDLADHVPLGDLVGSVPIETGSPALLLGFFAGIAIWVVAYPAGLVAAGDRINALAPIVSAGSALVLAGFGLVFCWLGVAGLL</sequence>
<dbReference type="InterPro" id="IPR001123">
    <property type="entry name" value="LeuE-type"/>
</dbReference>
<feature type="transmembrane region" description="Helical" evidence="6">
    <location>
        <begin position="186"/>
        <end position="210"/>
    </location>
</feature>
<comment type="caution">
    <text evidence="7">The sequence shown here is derived from an EMBL/GenBank/DDBJ whole genome shotgun (WGS) entry which is preliminary data.</text>
</comment>
<gene>
    <name evidence="7" type="ORF">ACFPFO_18215</name>
</gene>
<keyword evidence="5 6" id="KW-0472">Membrane</keyword>
<feature type="transmembrane region" description="Helical" evidence="6">
    <location>
        <begin position="68"/>
        <end position="90"/>
    </location>
</feature>
<evidence type="ECO:0000313" key="7">
    <source>
        <dbReference type="EMBL" id="MFC4989654.1"/>
    </source>
</evidence>
<evidence type="ECO:0000256" key="2">
    <source>
        <dbReference type="ARBA" id="ARBA00022475"/>
    </source>
</evidence>
<dbReference type="Proteomes" id="UP001595925">
    <property type="component" value="Unassembled WGS sequence"/>
</dbReference>
<protein>
    <submittedName>
        <fullName evidence="7">LysE family translocator</fullName>
    </submittedName>
</protein>
<name>A0ABD5QJ59_9EURY</name>
<evidence type="ECO:0000256" key="1">
    <source>
        <dbReference type="ARBA" id="ARBA00004651"/>
    </source>
</evidence>
<evidence type="ECO:0000256" key="6">
    <source>
        <dbReference type="SAM" id="Phobius"/>
    </source>
</evidence>
<reference evidence="7 8" key="1">
    <citation type="journal article" date="2019" name="Int. J. Syst. Evol. Microbiol.">
        <title>The Global Catalogue of Microorganisms (GCM) 10K type strain sequencing project: providing services to taxonomists for standard genome sequencing and annotation.</title>
        <authorList>
            <consortium name="The Broad Institute Genomics Platform"/>
            <consortium name="The Broad Institute Genome Sequencing Center for Infectious Disease"/>
            <person name="Wu L."/>
            <person name="Ma J."/>
        </authorList>
    </citation>
    <scope>NUCLEOTIDE SEQUENCE [LARGE SCALE GENOMIC DNA]</scope>
    <source>
        <strain evidence="7 8">CGMCC 1.15824</strain>
    </source>
</reference>
<proteinExistence type="predicted"/>
<dbReference type="PANTHER" id="PTHR38825">
    <property type="entry name" value="LYSINE EXPORTER PROTEIN (LYSE/YGGA)"/>
    <property type="match status" value="1"/>
</dbReference>
<evidence type="ECO:0000256" key="4">
    <source>
        <dbReference type="ARBA" id="ARBA00022989"/>
    </source>
</evidence>
<dbReference type="EMBL" id="JBHSJG010000053">
    <property type="protein sequence ID" value="MFC4989654.1"/>
    <property type="molecule type" value="Genomic_DNA"/>
</dbReference>
<dbReference type="AlphaFoldDB" id="A0ABD5QJ59"/>
<accession>A0ABD5QJ59</accession>
<dbReference type="PANTHER" id="PTHR38825:SF2">
    <property type="entry name" value="LYSINE TRANSPORTER LYSE"/>
    <property type="match status" value="1"/>
</dbReference>
<keyword evidence="3 6" id="KW-0812">Transmembrane</keyword>
<keyword evidence="4 6" id="KW-1133">Transmembrane helix</keyword>
<dbReference type="RefSeq" id="WP_224829349.1">
    <property type="nucleotide sequence ID" value="NZ_JAIVEF010000019.1"/>
</dbReference>
<feature type="transmembrane region" description="Helical" evidence="6">
    <location>
        <begin position="39"/>
        <end position="61"/>
    </location>
</feature>
<organism evidence="7 8">
    <name type="scientific">Saliphagus infecundisoli</name>
    <dbReference type="NCBI Taxonomy" id="1849069"/>
    <lineage>
        <taxon>Archaea</taxon>
        <taxon>Methanobacteriati</taxon>
        <taxon>Methanobacteriota</taxon>
        <taxon>Stenosarchaea group</taxon>
        <taxon>Halobacteria</taxon>
        <taxon>Halobacteriales</taxon>
        <taxon>Natrialbaceae</taxon>
        <taxon>Saliphagus</taxon>
    </lineage>
</organism>
<feature type="transmembrane region" description="Helical" evidence="6">
    <location>
        <begin position="156"/>
        <end position="179"/>
    </location>
</feature>
<evidence type="ECO:0000256" key="3">
    <source>
        <dbReference type="ARBA" id="ARBA00022692"/>
    </source>
</evidence>
<dbReference type="Pfam" id="PF01810">
    <property type="entry name" value="LysE"/>
    <property type="match status" value="1"/>
</dbReference>
<keyword evidence="2" id="KW-1003">Cell membrane</keyword>
<evidence type="ECO:0000313" key="8">
    <source>
        <dbReference type="Proteomes" id="UP001595925"/>
    </source>
</evidence>
<evidence type="ECO:0000256" key="5">
    <source>
        <dbReference type="ARBA" id="ARBA00023136"/>
    </source>
</evidence>
<keyword evidence="8" id="KW-1185">Reference proteome</keyword>
<dbReference type="GO" id="GO:0005886">
    <property type="term" value="C:plasma membrane"/>
    <property type="evidence" value="ECO:0007669"/>
    <property type="project" value="UniProtKB-SubCell"/>
</dbReference>
<comment type="subcellular location">
    <subcellularLocation>
        <location evidence="1">Cell membrane</location>
        <topology evidence="1">Multi-pass membrane protein</topology>
    </subcellularLocation>
</comment>